<evidence type="ECO:0000313" key="1">
    <source>
        <dbReference type="EMBL" id="KAI3815291.1"/>
    </source>
</evidence>
<proteinExistence type="predicted"/>
<name>A0ACB9J6D6_9ASTR</name>
<sequence length="173" mass="19051">MVVKRNKMGVPLDDKDGTHSSTGPDLLISDLDYQIKEHSPLLSPSCFLLFVNAMSMLHKNGFGGYHGCLTGLKDDVIIVSSDNLTLWTSDLPEDGGASKLASDNEDDVMDQFHQITSLSGPLIYLRMEFFSAVPRNFRLLEELEGGEKCIGDGTVSYGIDDGDAIYMRLWMAP</sequence>
<reference evidence="1 2" key="2">
    <citation type="journal article" date="2022" name="Mol. Ecol. Resour.">
        <title>The genomes of chicory, endive, great burdock and yacon provide insights into Asteraceae paleo-polyploidization history and plant inulin production.</title>
        <authorList>
            <person name="Fan W."/>
            <person name="Wang S."/>
            <person name="Wang H."/>
            <person name="Wang A."/>
            <person name="Jiang F."/>
            <person name="Liu H."/>
            <person name="Zhao H."/>
            <person name="Xu D."/>
            <person name="Zhang Y."/>
        </authorList>
    </citation>
    <scope>NUCLEOTIDE SEQUENCE [LARGE SCALE GENOMIC DNA]</scope>
    <source>
        <strain evidence="2">cv. Yunnan</strain>
        <tissue evidence="1">Leaves</tissue>
    </source>
</reference>
<evidence type="ECO:0000313" key="2">
    <source>
        <dbReference type="Proteomes" id="UP001056120"/>
    </source>
</evidence>
<dbReference type="EMBL" id="CM042022">
    <property type="protein sequence ID" value="KAI3815291.1"/>
    <property type="molecule type" value="Genomic_DNA"/>
</dbReference>
<protein>
    <submittedName>
        <fullName evidence="1">Uncharacterized protein</fullName>
    </submittedName>
</protein>
<accession>A0ACB9J6D6</accession>
<keyword evidence="2" id="KW-1185">Reference proteome</keyword>
<organism evidence="1 2">
    <name type="scientific">Smallanthus sonchifolius</name>
    <dbReference type="NCBI Taxonomy" id="185202"/>
    <lineage>
        <taxon>Eukaryota</taxon>
        <taxon>Viridiplantae</taxon>
        <taxon>Streptophyta</taxon>
        <taxon>Embryophyta</taxon>
        <taxon>Tracheophyta</taxon>
        <taxon>Spermatophyta</taxon>
        <taxon>Magnoliopsida</taxon>
        <taxon>eudicotyledons</taxon>
        <taxon>Gunneridae</taxon>
        <taxon>Pentapetalae</taxon>
        <taxon>asterids</taxon>
        <taxon>campanulids</taxon>
        <taxon>Asterales</taxon>
        <taxon>Asteraceae</taxon>
        <taxon>Asteroideae</taxon>
        <taxon>Heliantheae alliance</taxon>
        <taxon>Millerieae</taxon>
        <taxon>Smallanthus</taxon>
    </lineage>
</organism>
<comment type="caution">
    <text evidence="1">The sequence shown here is derived from an EMBL/GenBank/DDBJ whole genome shotgun (WGS) entry which is preliminary data.</text>
</comment>
<gene>
    <name evidence="1" type="ORF">L1987_14953</name>
</gene>
<dbReference type="Proteomes" id="UP001056120">
    <property type="component" value="Linkage Group LG05"/>
</dbReference>
<reference evidence="2" key="1">
    <citation type="journal article" date="2022" name="Mol. Ecol. Resour.">
        <title>The genomes of chicory, endive, great burdock and yacon provide insights into Asteraceae palaeo-polyploidization history and plant inulin production.</title>
        <authorList>
            <person name="Fan W."/>
            <person name="Wang S."/>
            <person name="Wang H."/>
            <person name="Wang A."/>
            <person name="Jiang F."/>
            <person name="Liu H."/>
            <person name="Zhao H."/>
            <person name="Xu D."/>
            <person name="Zhang Y."/>
        </authorList>
    </citation>
    <scope>NUCLEOTIDE SEQUENCE [LARGE SCALE GENOMIC DNA]</scope>
    <source>
        <strain evidence="2">cv. Yunnan</strain>
    </source>
</reference>